<dbReference type="EMBL" id="AP011532">
    <property type="protein sequence ID" value="BAI62216.1"/>
    <property type="molecule type" value="Genomic_DNA"/>
</dbReference>
<dbReference type="InterPro" id="IPR038595">
    <property type="entry name" value="LOR_sf"/>
</dbReference>
<gene>
    <name evidence="2" type="ordered locus">MCP_2144</name>
</gene>
<dbReference type="Proteomes" id="UP000001882">
    <property type="component" value="Chromosome"/>
</dbReference>
<evidence type="ECO:0000256" key="1">
    <source>
        <dbReference type="ARBA" id="ARBA00005437"/>
    </source>
</evidence>
<proteinExistence type="inferred from homology"/>
<dbReference type="Gene3D" id="2.40.160.200">
    <property type="entry name" value="LURP1-related"/>
    <property type="match status" value="1"/>
</dbReference>
<reference evidence="3" key="3">
    <citation type="journal article" date="2011" name="PLoS ONE">
        <title>Genome sequence of a mesophilic hydrogenotrophic methanogen Methanocella paludicola, the first cultivated representative of the order Methanocellales.</title>
        <authorList>
            <person name="Sakai S."/>
            <person name="Takaki Y."/>
            <person name="Shimamura S."/>
            <person name="Sekine M."/>
            <person name="Tajima T."/>
            <person name="Kosugi H."/>
            <person name="Ichikawa N."/>
            <person name="Tasumi E."/>
            <person name="Hiraki A.T."/>
            <person name="Shimizu A."/>
            <person name="Kato Y."/>
            <person name="Nishiko R."/>
            <person name="Mori K."/>
            <person name="Fujita N."/>
            <person name="Imachi H."/>
            <person name="Takai K."/>
        </authorList>
    </citation>
    <scope>NUCLEOTIDE SEQUENCE [LARGE SCALE GENOMIC DNA]</scope>
    <source>
        <strain evidence="3">DSM 17711 / JCM 13418 / NBRC 101707 / SANAE</strain>
    </source>
</reference>
<dbReference type="eggNOG" id="arCOG04693">
    <property type="taxonomic scope" value="Archaea"/>
</dbReference>
<dbReference type="AlphaFoldDB" id="D1Z0J4"/>
<dbReference type="RefSeq" id="WP_012900890.1">
    <property type="nucleotide sequence ID" value="NC_013665.1"/>
</dbReference>
<dbReference type="InterPro" id="IPR007612">
    <property type="entry name" value="LOR"/>
</dbReference>
<protein>
    <submittedName>
        <fullName evidence="2">Uncharacterized protein</fullName>
    </submittedName>
</protein>
<accession>D1Z0J4</accession>
<comment type="similarity">
    <text evidence="1">Belongs to the LOR family.</text>
</comment>
<dbReference type="SUPFAM" id="SSF54518">
    <property type="entry name" value="Tubby C-terminal domain-like"/>
    <property type="match status" value="1"/>
</dbReference>
<dbReference type="KEGG" id="mpd:MCP_2144"/>
<sequence>MDNDKFGHDHYQMAQKMLSIGKKYYIKDGSGRDIFYARMEKFKLKPKIFVYSDDSQKEEILTIAPRNFLDFNATYDVIDSKTGILVGSMKREGLHSMFQNKWNILDASGNVVGSAQESGAMAVFRRMVMNWKLDFEIALQGRRIGSLTRKLAIGDLYTLDLSGDPGKRLDRRLAVAMLPLFDAGEDR</sequence>
<dbReference type="InParanoid" id="D1Z0J4"/>
<dbReference type="Pfam" id="PF04525">
    <property type="entry name" value="LOR"/>
    <property type="match status" value="1"/>
</dbReference>
<reference evidence="2 3" key="1">
    <citation type="journal article" date="2007" name="Appl. Environ. Microbiol.">
        <title>Isolation of key methanogens for global methane emission from rice paddy fields: a novel isolate affiliated with the clone cluster rice cluster I.</title>
        <authorList>
            <person name="Sakai S."/>
            <person name="Imachi H."/>
            <person name="Sekiguchi Y."/>
            <person name="Ohashi A."/>
            <person name="Harada H."/>
            <person name="Kamagata Y."/>
        </authorList>
    </citation>
    <scope>NUCLEOTIDE SEQUENCE [LARGE SCALE GENOMIC DNA]</scope>
    <source>
        <strain evidence="3">DSM 17711 / JCM 13418 / NBRC 101707 / SANAE</strain>
    </source>
</reference>
<dbReference type="OrthoDB" id="178461at2157"/>
<organism evidence="2 3">
    <name type="scientific">Methanocella paludicola (strain DSM 17711 / JCM 13418 / NBRC 101707 / SANAE)</name>
    <dbReference type="NCBI Taxonomy" id="304371"/>
    <lineage>
        <taxon>Archaea</taxon>
        <taxon>Methanobacteriati</taxon>
        <taxon>Methanobacteriota</taxon>
        <taxon>Stenosarchaea group</taxon>
        <taxon>Methanomicrobia</taxon>
        <taxon>Methanocellales</taxon>
        <taxon>Methanocellaceae</taxon>
        <taxon>Methanocella</taxon>
    </lineage>
</organism>
<evidence type="ECO:0000313" key="2">
    <source>
        <dbReference type="EMBL" id="BAI62216.1"/>
    </source>
</evidence>
<dbReference type="InterPro" id="IPR025659">
    <property type="entry name" value="Tubby-like_C"/>
</dbReference>
<name>D1Z0J4_METPS</name>
<evidence type="ECO:0000313" key="3">
    <source>
        <dbReference type="Proteomes" id="UP000001882"/>
    </source>
</evidence>
<keyword evidence="3" id="KW-1185">Reference proteome</keyword>
<dbReference type="GeneID" id="8681992"/>
<reference evidence="2 3" key="2">
    <citation type="journal article" date="2008" name="Int. J. Syst. Evol. Microbiol.">
        <title>Methanocella paludicola gen. nov., sp. nov., a methane-producing archaeon, the first isolate of the lineage 'Rice Cluster I', and proposal of the new archaeal order Methanocellales ord. nov.</title>
        <authorList>
            <person name="Sakai S."/>
            <person name="Imachi H."/>
            <person name="Hanada S."/>
            <person name="Ohashi A."/>
            <person name="Harada H."/>
            <person name="Kamagata Y."/>
        </authorList>
    </citation>
    <scope>NUCLEOTIDE SEQUENCE [LARGE SCALE GENOMIC DNA]</scope>
    <source>
        <strain evidence="3">DSM 17711 / JCM 13418 / NBRC 101707 / SANAE</strain>
    </source>
</reference>